<accession>A0A7K6XM16</accession>
<proteinExistence type="predicted"/>
<feature type="domain" description="Mucolipin extracytosolic" evidence="1">
    <location>
        <begin position="12"/>
        <end position="105"/>
    </location>
</feature>
<dbReference type="GO" id="GO:0005765">
    <property type="term" value="C:lysosomal membrane"/>
    <property type="evidence" value="ECO:0007669"/>
    <property type="project" value="TreeGrafter"/>
</dbReference>
<protein>
    <submittedName>
        <fullName evidence="2">MCLN1 protein</fullName>
    </submittedName>
</protein>
<keyword evidence="3" id="KW-1185">Reference proteome</keyword>
<dbReference type="PANTHER" id="PTHR12127:SF6">
    <property type="entry name" value="MUCOLIPIN-1"/>
    <property type="match status" value="1"/>
</dbReference>
<evidence type="ECO:0000259" key="1">
    <source>
        <dbReference type="Pfam" id="PF21381"/>
    </source>
</evidence>
<feature type="non-terminal residue" evidence="2">
    <location>
        <position position="1"/>
    </location>
</feature>
<comment type="caution">
    <text evidence="2">The sequence shown here is derived from an EMBL/GenBank/DDBJ whole genome shotgun (WGS) entry which is preliminary data.</text>
</comment>
<dbReference type="GO" id="GO:0005886">
    <property type="term" value="C:plasma membrane"/>
    <property type="evidence" value="ECO:0007669"/>
    <property type="project" value="TreeGrafter"/>
</dbReference>
<dbReference type="Pfam" id="PF21381">
    <property type="entry name" value="MCLN_ECD"/>
    <property type="match status" value="1"/>
</dbReference>
<sequence length="105" mass="11842">RLILFGLNNQLVVAFKEDTTVAFKHQFLKGYEDSTGDTQAIYTHGDLLEHLAFVLEKYLAVPNETLGHYAYGGTRGDTGLRLCQRFFCRGDIDPVKDTFDINPSI</sequence>
<reference evidence="2 3" key="1">
    <citation type="submission" date="2019-09" db="EMBL/GenBank/DDBJ databases">
        <title>Bird 10,000 Genomes (B10K) Project - Family phase.</title>
        <authorList>
            <person name="Zhang G."/>
        </authorList>
    </citation>
    <scope>NUCLEOTIDE SEQUENCE [LARGE SCALE GENOMIC DNA]</scope>
    <source>
        <strain evidence="2">B10K-UC-030-53</strain>
    </source>
</reference>
<feature type="non-terminal residue" evidence="2">
    <location>
        <position position="105"/>
    </location>
</feature>
<name>A0A7K6XM16_9PASE</name>
<dbReference type="GO" id="GO:0072345">
    <property type="term" value="F:NAADP-sensitive calcium-release channel activity"/>
    <property type="evidence" value="ECO:0007669"/>
    <property type="project" value="TreeGrafter"/>
</dbReference>
<organism evidence="2 3">
    <name type="scientific">Promerops cafer</name>
    <name type="common">Cape sugarbird</name>
    <dbReference type="NCBI Taxonomy" id="254652"/>
    <lineage>
        <taxon>Eukaryota</taxon>
        <taxon>Metazoa</taxon>
        <taxon>Chordata</taxon>
        <taxon>Craniata</taxon>
        <taxon>Vertebrata</taxon>
        <taxon>Euteleostomi</taxon>
        <taxon>Archelosauria</taxon>
        <taxon>Archosauria</taxon>
        <taxon>Dinosauria</taxon>
        <taxon>Saurischia</taxon>
        <taxon>Theropoda</taxon>
        <taxon>Coelurosauria</taxon>
        <taxon>Aves</taxon>
        <taxon>Neognathae</taxon>
        <taxon>Neoaves</taxon>
        <taxon>Telluraves</taxon>
        <taxon>Australaves</taxon>
        <taxon>Passeriformes</taxon>
        <taxon>Passeroidea</taxon>
        <taxon>Nectariniidae</taxon>
        <taxon>Promerops</taxon>
    </lineage>
</organism>
<evidence type="ECO:0000313" key="2">
    <source>
        <dbReference type="EMBL" id="NWX60317.1"/>
    </source>
</evidence>
<dbReference type="PANTHER" id="PTHR12127">
    <property type="entry name" value="MUCOLIPIN"/>
    <property type="match status" value="1"/>
</dbReference>
<dbReference type="EMBL" id="VZSE01007850">
    <property type="protein sequence ID" value="NWX60317.1"/>
    <property type="molecule type" value="Genomic_DNA"/>
</dbReference>
<dbReference type="InterPro" id="IPR049134">
    <property type="entry name" value="MCLN_ECD"/>
</dbReference>
<dbReference type="Proteomes" id="UP000587587">
    <property type="component" value="Unassembled WGS sequence"/>
</dbReference>
<dbReference type="AlphaFoldDB" id="A0A7K6XM16"/>
<evidence type="ECO:0000313" key="3">
    <source>
        <dbReference type="Proteomes" id="UP000587587"/>
    </source>
</evidence>
<dbReference type="InterPro" id="IPR039031">
    <property type="entry name" value="Mucolipin"/>
</dbReference>
<gene>
    <name evidence="2" type="primary">Mcoln1</name>
    <name evidence="2" type="ORF">PROCAF_R05716</name>
</gene>